<feature type="domain" description="RPN1 N-terminal" evidence="1">
    <location>
        <begin position="1"/>
        <end position="108"/>
    </location>
</feature>
<organism evidence="2 3">
    <name type="scientific">Mycena albidolilacea</name>
    <dbReference type="NCBI Taxonomy" id="1033008"/>
    <lineage>
        <taxon>Eukaryota</taxon>
        <taxon>Fungi</taxon>
        <taxon>Dikarya</taxon>
        <taxon>Basidiomycota</taxon>
        <taxon>Agaricomycotina</taxon>
        <taxon>Agaricomycetes</taxon>
        <taxon>Agaricomycetidae</taxon>
        <taxon>Agaricales</taxon>
        <taxon>Marasmiineae</taxon>
        <taxon>Mycenaceae</taxon>
        <taxon>Mycena</taxon>
    </lineage>
</organism>
<evidence type="ECO:0000313" key="3">
    <source>
        <dbReference type="Proteomes" id="UP001218218"/>
    </source>
</evidence>
<dbReference type="AlphaFoldDB" id="A0AAD7AKM0"/>
<evidence type="ECO:0000313" key="2">
    <source>
        <dbReference type="EMBL" id="KAJ7360749.1"/>
    </source>
</evidence>
<dbReference type="EMBL" id="JARIHO010000005">
    <property type="protein sequence ID" value="KAJ7360749.1"/>
    <property type="molecule type" value="Genomic_DNA"/>
</dbReference>
<evidence type="ECO:0000259" key="1">
    <source>
        <dbReference type="Pfam" id="PF17781"/>
    </source>
</evidence>
<dbReference type="Pfam" id="PF17781">
    <property type="entry name" value="RPN1_RPN2_N"/>
    <property type="match status" value="1"/>
</dbReference>
<dbReference type="Proteomes" id="UP001218218">
    <property type="component" value="Unassembled WGS sequence"/>
</dbReference>
<name>A0AAD7AKM0_9AGAR</name>
<keyword evidence="3" id="KW-1185">Reference proteome</keyword>
<reference evidence="2" key="1">
    <citation type="submission" date="2023-03" db="EMBL/GenBank/DDBJ databases">
        <title>Massive genome expansion in bonnet fungi (Mycena s.s.) driven by repeated elements and novel gene families across ecological guilds.</title>
        <authorList>
            <consortium name="Lawrence Berkeley National Laboratory"/>
            <person name="Harder C.B."/>
            <person name="Miyauchi S."/>
            <person name="Viragh M."/>
            <person name="Kuo A."/>
            <person name="Thoen E."/>
            <person name="Andreopoulos B."/>
            <person name="Lu D."/>
            <person name="Skrede I."/>
            <person name="Drula E."/>
            <person name="Henrissat B."/>
            <person name="Morin E."/>
            <person name="Kohler A."/>
            <person name="Barry K."/>
            <person name="LaButti K."/>
            <person name="Morin E."/>
            <person name="Salamov A."/>
            <person name="Lipzen A."/>
            <person name="Mereny Z."/>
            <person name="Hegedus B."/>
            <person name="Baldrian P."/>
            <person name="Stursova M."/>
            <person name="Weitz H."/>
            <person name="Taylor A."/>
            <person name="Grigoriev I.V."/>
            <person name="Nagy L.G."/>
            <person name="Martin F."/>
            <person name="Kauserud H."/>
        </authorList>
    </citation>
    <scope>NUCLEOTIDE SEQUENCE</scope>
    <source>
        <strain evidence="2">CBHHK002</strain>
    </source>
</reference>
<gene>
    <name evidence="2" type="ORF">DFH08DRAFT_800191</name>
</gene>
<comment type="caution">
    <text evidence="2">The sequence shown here is derived from an EMBL/GenBank/DDBJ whole genome shotgun (WGS) entry which is preliminary data.</text>
</comment>
<protein>
    <recommendedName>
        <fullName evidence="1">RPN1 N-terminal domain-containing protein</fullName>
    </recommendedName>
</protein>
<dbReference type="InterPro" id="IPR040892">
    <property type="entry name" value="RPN1_N"/>
</dbReference>
<proteinExistence type="predicted"/>
<sequence length="110" mass="12078">MTYSDTQPRGALCLHLSGQPGPHLLLGGHKYIRHLAAELGNEYTFQAGKNEAPAKVELIGAIEDLRALAKECTVFLVGHNAEPDTVGLLKRLEILDEIAWLVDDNTYNLL</sequence>
<accession>A0AAD7AKM0</accession>